<comment type="caution">
    <text evidence="2">The sequence shown here is derived from an EMBL/GenBank/DDBJ whole genome shotgun (WGS) entry which is preliminary data.</text>
</comment>
<evidence type="ECO:0000256" key="1">
    <source>
        <dbReference type="SAM" id="MobiDB-lite"/>
    </source>
</evidence>
<proteinExistence type="predicted"/>
<protein>
    <recommendedName>
        <fullName evidence="4">Transposase</fullName>
    </recommendedName>
</protein>
<sequence>MYSEHDTHRWVGCPIQISTDQSLLAAPHGFSQRATSFIASWCQGIHRMPLSRSLPTHAQEPSTQTTDQTADRPSK</sequence>
<reference evidence="2 3" key="1">
    <citation type="submission" date="2018-09" db="EMBL/GenBank/DDBJ databases">
        <title>Genome sequence and characterization of the bcs clusters for the production of nanocellulose from the low pH resistant strain Komagataeibacter medellinensis ID13488.</title>
        <authorList>
            <person name="Hernandez-Arriaga A.M."/>
            <person name="Del Cerro C."/>
            <person name="Urbina L."/>
            <person name="Eceiza A."/>
            <person name="Retegi A."/>
            <person name="Prieto M.A."/>
        </authorList>
    </citation>
    <scope>NUCLEOTIDE SEQUENCE [LARGE SCALE GENOMIC DNA]</scope>
    <source>
        <strain evidence="2 3">ID13488</strain>
    </source>
</reference>
<accession>A0ABQ6VT45</accession>
<organism evidence="2 3">
    <name type="scientific">Komagataeibacter medellinensis</name>
    <dbReference type="NCBI Taxonomy" id="1177712"/>
    <lineage>
        <taxon>Bacteria</taxon>
        <taxon>Pseudomonadati</taxon>
        <taxon>Pseudomonadota</taxon>
        <taxon>Alphaproteobacteria</taxon>
        <taxon>Acetobacterales</taxon>
        <taxon>Acetobacteraceae</taxon>
        <taxon>Komagataeibacter</taxon>
    </lineage>
</organism>
<dbReference type="Proteomes" id="UP000427842">
    <property type="component" value="Unassembled WGS sequence"/>
</dbReference>
<dbReference type="EMBL" id="QYAZ01000001">
    <property type="protein sequence ID" value="KAB8123286.1"/>
    <property type="molecule type" value="Genomic_DNA"/>
</dbReference>
<evidence type="ECO:0000313" key="2">
    <source>
        <dbReference type="EMBL" id="KAB8123286.1"/>
    </source>
</evidence>
<name>A0ABQ6VT45_9PROT</name>
<keyword evidence="3" id="KW-1185">Reference proteome</keyword>
<evidence type="ECO:0008006" key="4">
    <source>
        <dbReference type="Google" id="ProtNLM"/>
    </source>
</evidence>
<feature type="compositionally biased region" description="Polar residues" evidence="1">
    <location>
        <begin position="53"/>
        <end position="68"/>
    </location>
</feature>
<gene>
    <name evidence="2" type="ORF">D3W54_02655</name>
</gene>
<evidence type="ECO:0000313" key="3">
    <source>
        <dbReference type="Proteomes" id="UP000427842"/>
    </source>
</evidence>
<feature type="region of interest" description="Disordered" evidence="1">
    <location>
        <begin position="52"/>
        <end position="75"/>
    </location>
</feature>